<dbReference type="SUPFAM" id="SSF56112">
    <property type="entry name" value="Protein kinase-like (PK-like)"/>
    <property type="match status" value="1"/>
</dbReference>
<reference evidence="1 2" key="1">
    <citation type="journal article" date="2019" name="Int. J. Syst. Evol. Microbiol.">
        <title>The Global Catalogue of Microorganisms (GCM) 10K type strain sequencing project: providing services to taxonomists for standard genome sequencing and annotation.</title>
        <authorList>
            <consortium name="The Broad Institute Genomics Platform"/>
            <consortium name="The Broad Institute Genome Sequencing Center for Infectious Disease"/>
            <person name="Wu L."/>
            <person name="Ma J."/>
        </authorList>
    </citation>
    <scope>NUCLEOTIDE SEQUENCE [LARGE SCALE GENOMIC DNA]</scope>
    <source>
        <strain evidence="1 2">JCM 14942</strain>
    </source>
</reference>
<dbReference type="Proteomes" id="UP001500842">
    <property type="component" value="Unassembled WGS sequence"/>
</dbReference>
<gene>
    <name evidence="1" type="ORF">GCM10009788_53490</name>
</gene>
<dbReference type="EMBL" id="BAAAOR010000040">
    <property type="protein sequence ID" value="GAA1544329.1"/>
    <property type="molecule type" value="Genomic_DNA"/>
</dbReference>
<proteinExistence type="predicted"/>
<dbReference type="Gene3D" id="3.90.1200.10">
    <property type="match status" value="1"/>
</dbReference>
<accession>A0ABN2BN33</accession>
<sequence>MMGRVFPTAIPHGRTARRLPWAHLPPLVRHAVERRLGSPVVDAASQDSGFTPGFASVLTCADGTRTFVKAASAKAQQVFADAYREEARKLAALPAAVPAPRLLWTDDVADWFLLATEHVDARAPHRPWRDDDLAAASAMAVAMAGALTPAPRIPLDSAVEEFATWPALWDRIDHPRAAEIRALAERYPDVVAGDTLVHTDIRDDNILLRPDGTALLCDWNWPTVGAPWLDSLLLLIGPRGDGLDVEAHIAAHPLLASVPAEHVDVFLALILGYFAASALQPVPPTSPYIREAQAWQRDVVDHWLAERRGWSV</sequence>
<comment type="caution">
    <text evidence="1">The sequence shown here is derived from an EMBL/GenBank/DDBJ whole genome shotgun (WGS) entry which is preliminary data.</text>
</comment>
<evidence type="ECO:0000313" key="2">
    <source>
        <dbReference type="Proteomes" id="UP001500842"/>
    </source>
</evidence>
<organism evidence="1 2">
    <name type="scientific">Nocardioides humi</name>
    <dbReference type="NCBI Taxonomy" id="449461"/>
    <lineage>
        <taxon>Bacteria</taxon>
        <taxon>Bacillati</taxon>
        <taxon>Actinomycetota</taxon>
        <taxon>Actinomycetes</taxon>
        <taxon>Propionibacteriales</taxon>
        <taxon>Nocardioidaceae</taxon>
        <taxon>Nocardioides</taxon>
    </lineage>
</organism>
<evidence type="ECO:0000313" key="1">
    <source>
        <dbReference type="EMBL" id="GAA1544329.1"/>
    </source>
</evidence>
<evidence type="ECO:0008006" key="3">
    <source>
        <dbReference type="Google" id="ProtNLM"/>
    </source>
</evidence>
<dbReference type="InterPro" id="IPR011009">
    <property type="entry name" value="Kinase-like_dom_sf"/>
</dbReference>
<name>A0ABN2BN33_9ACTN</name>
<dbReference type="RefSeq" id="WP_246086621.1">
    <property type="nucleotide sequence ID" value="NZ_CP041146.1"/>
</dbReference>
<protein>
    <recommendedName>
        <fullName evidence="3">Phosphotransferase enzyme family protein</fullName>
    </recommendedName>
</protein>
<dbReference type="Gene3D" id="3.30.200.20">
    <property type="entry name" value="Phosphorylase Kinase, domain 1"/>
    <property type="match status" value="1"/>
</dbReference>
<keyword evidence="2" id="KW-1185">Reference proteome</keyword>